<dbReference type="AlphaFoldDB" id="A0A086TJI5"/>
<dbReference type="Pfam" id="PF05721">
    <property type="entry name" value="PhyH"/>
    <property type="match status" value="1"/>
</dbReference>
<dbReference type="OrthoDB" id="445007at2759"/>
<accession>A0A086TJI5</accession>
<evidence type="ECO:0000313" key="3">
    <source>
        <dbReference type="EMBL" id="KFH62112.1"/>
    </source>
</evidence>
<evidence type="ECO:0008006" key="5">
    <source>
        <dbReference type="Google" id="ProtNLM"/>
    </source>
</evidence>
<keyword evidence="4" id="KW-1185">Reference proteome</keyword>
<reference evidence="3 4" key="1">
    <citation type="submission" date="2011-02" db="EMBL/GenBank/DDBJ databases">
        <title>The Genome Sequence of Mortierella verticillata NRRL 6337.</title>
        <authorList>
            <consortium name="The Broad Institute Genome Sequencing Platform"/>
            <person name="Russ C."/>
            <person name="Cuomo C."/>
            <person name="Burger G."/>
            <person name="Gray M.W."/>
            <person name="Holland P.W.H."/>
            <person name="King N."/>
            <person name="Lang F.B.F."/>
            <person name="Roger A.J."/>
            <person name="Ruiz-Trillo I."/>
            <person name="Young S.K."/>
            <person name="Zeng Q."/>
            <person name="Gargeya S."/>
            <person name="Alvarado L."/>
            <person name="Berlin A."/>
            <person name="Chapman S.B."/>
            <person name="Chen Z."/>
            <person name="Freedman E."/>
            <person name="Gellesch M."/>
            <person name="Goldberg J."/>
            <person name="Griggs A."/>
            <person name="Gujja S."/>
            <person name="Heilman E."/>
            <person name="Heiman D."/>
            <person name="Howarth C."/>
            <person name="Mehta T."/>
            <person name="Neiman D."/>
            <person name="Pearson M."/>
            <person name="Roberts A."/>
            <person name="Saif S."/>
            <person name="Shea T."/>
            <person name="Shenoy N."/>
            <person name="Sisk P."/>
            <person name="Stolte C."/>
            <person name="Sykes S."/>
            <person name="White J."/>
            <person name="Yandava C."/>
            <person name="Haas B."/>
            <person name="Nusbaum C."/>
            <person name="Birren B."/>
        </authorList>
    </citation>
    <scope>NUCLEOTIDE SEQUENCE [LARGE SCALE GENOMIC DNA]</scope>
    <source>
        <strain evidence="3 4">NRRL 6337</strain>
    </source>
</reference>
<dbReference type="Proteomes" id="UP000243308">
    <property type="component" value="Unassembled WGS sequence"/>
</dbReference>
<dbReference type="SUPFAM" id="SSF51197">
    <property type="entry name" value="Clavaminate synthase-like"/>
    <property type="match status" value="1"/>
</dbReference>
<comment type="cofactor">
    <cofactor evidence="1">
        <name>Fe cation</name>
        <dbReference type="ChEBI" id="CHEBI:24875"/>
    </cofactor>
</comment>
<name>A0A086TJI5_9FUNG</name>
<dbReference type="InterPro" id="IPR008775">
    <property type="entry name" value="Phytyl_CoA_dOase-like"/>
</dbReference>
<protein>
    <recommendedName>
        <fullName evidence="5">Phytanoyl-CoA dioxygenase</fullName>
    </recommendedName>
</protein>
<dbReference type="EMBL" id="KN042433">
    <property type="protein sequence ID" value="KFH62112.1"/>
    <property type="molecule type" value="Genomic_DNA"/>
</dbReference>
<comment type="similarity">
    <text evidence="2">Belongs to the PhyH family.</text>
</comment>
<gene>
    <name evidence="3" type="ORF">MVEG_11751</name>
</gene>
<dbReference type="PANTHER" id="PTHR20883:SF48">
    <property type="entry name" value="ECTOINE DIOXYGENASE"/>
    <property type="match status" value="1"/>
</dbReference>
<evidence type="ECO:0000256" key="2">
    <source>
        <dbReference type="ARBA" id="ARBA00005830"/>
    </source>
</evidence>
<dbReference type="PANTHER" id="PTHR20883">
    <property type="entry name" value="PHYTANOYL-COA DIOXYGENASE DOMAIN CONTAINING 1"/>
    <property type="match status" value="1"/>
</dbReference>
<organism evidence="3 4">
    <name type="scientific">Podila verticillata NRRL 6337</name>
    <dbReference type="NCBI Taxonomy" id="1069443"/>
    <lineage>
        <taxon>Eukaryota</taxon>
        <taxon>Fungi</taxon>
        <taxon>Fungi incertae sedis</taxon>
        <taxon>Mucoromycota</taxon>
        <taxon>Mortierellomycotina</taxon>
        <taxon>Mortierellomycetes</taxon>
        <taxon>Mortierellales</taxon>
        <taxon>Mortierellaceae</taxon>
        <taxon>Podila</taxon>
    </lineage>
</organism>
<proteinExistence type="inferred from homology"/>
<evidence type="ECO:0000313" key="4">
    <source>
        <dbReference type="Proteomes" id="UP000243308"/>
    </source>
</evidence>
<dbReference type="Gene3D" id="2.60.120.620">
    <property type="entry name" value="q2cbj1_9rhob like domain"/>
    <property type="match status" value="1"/>
</dbReference>
<sequence length="273" mass="31497">MMTVEHLSDYHLSEEQIESYHREGFLLIEDFFSLEEHQELVDICNEISNWPDAKNKWMQYYERNTKTGEKQLCRTENFTPFHGRMREYVRGPRILNLLAKLNSGAEYVLFKEKINYKLAGGGGFPAHQDAPAFIQFGQVTHATAMFTIDPTTIANGCLEVVPRSHIDGVLAQEKHDGSICRKWCEKHDWVPVETRPGCLLVFGAYLAHRSGDNKTNTPRKAVYLTYNQATEGDLRDHYYDEKRRLFPPISDREEGRDYSEGAVIYNLATPITE</sequence>
<evidence type="ECO:0000256" key="1">
    <source>
        <dbReference type="ARBA" id="ARBA00001962"/>
    </source>
</evidence>
<dbReference type="GO" id="GO:0016491">
    <property type="term" value="F:oxidoreductase activity"/>
    <property type="evidence" value="ECO:0007669"/>
    <property type="project" value="UniProtKB-ARBA"/>
</dbReference>
<dbReference type="GO" id="GO:0046872">
    <property type="term" value="F:metal ion binding"/>
    <property type="evidence" value="ECO:0007669"/>
    <property type="project" value="UniProtKB-ARBA"/>
</dbReference>